<protein>
    <submittedName>
        <fullName evidence="1">Uncharacterized protein</fullName>
    </submittedName>
</protein>
<organism evidence="1 2">
    <name type="scientific">Halocaridina rubra</name>
    <name type="common">Hawaiian red shrimp</name>
    <dbReference type="NCBI Taxonomy" id="373956"/>
    <lineage>
        <taxon>Eukaryota</taxon>
        <taxon>Metazoa</taxon>
        <taxon>Ecdysozoa</taxon>
        <taxon>Arthropoda</taxon>
        <taxon>Crustacea</taxon>
        <taxon>Multicrustacea</taxon>
        <taxon>Malacostraca</taxon>
        <taxon>Eumalacostraca</taxon>
        <taxon>Eucarida</taxon>
        <taxon>Decapoda</taxon>
        <taxon>Pleocyemata</taxon>
        <taxon>Caridea</taxon>
        <taxon>Atyoidea</taxon>
        <taxon>Atyidae</taxon>
        <taxon>Halocaridina</taxon>
    </lineage>
</organism>
<dbReference type="EMBL" id="JAXCGZ010009511">
    <property type="protein sequence ID" value="KAK7076917.1"/>
    <property type="molecule type" value="Genomic_DNA"/>
</dbReference>
<accession>A0AAN8X378</accession>
<keyword evidence="2" id="KW-1185">Reference proteome</keyword>
<gene>
    <name evidence="1" type="ORF">SK128_025734</name>
</gene>
<evidence type="ECO:0000313" key="1">
    <source>
        <dbReference type="EMBL" id="KAK7076917.1"/>
    </source>
</evidence>
<name>A0AAN8X378_HALRR</name>
<proteinExistence type="predicted"/>
<evidence type="ECO:0000313" key="2">
    <source>
        <dbReference type="Proteomes" id="UP001381693"/>
    </source>
</evidence>
<dbReference type="AlphaFoldDB" id="A0AAN8X378"/>
<sequence>MEAYIHEKISVETVILKLFEDILDPEELVRYDIARPSLALRHAQLVLYDIGRPSLALRHMANGIMKFDGRRQITPDLFESSVDVERKLLYRWRACCHLPP</sequence>
<reference evidence="1 2" key="1">
    <citation type="submission" date="2023-11" db="EMBL/GenBank/DDBJ databases">
        <title>Halocaridina rubra genome assembly.</title>
        <authorList>
            <person name="Smith C."/>
        </authorList>
    </citation>
    <scope>NUCLEOTIDE SEQUENCE [LARGE SCALE GENOMIC DNA]</scope>
    <source>
        <strain evidence="1">EP-1</strain>
        <tissue evidence="1">Whole</tissue>
    </source>
</reference>
<comment type="caution">
    <text evidence="1">The sequence shown here is derived from an EMBL/GenBank/DDBJ whole genome shotgun (WGS) entry which is preliminary data.</text>
</comment>
<dbReference type="Proteomes" id="UP001381693">
    <property type="component" value="Unassembled WGS sequence"/>
</dbReference>